<dbReference type="EMBL" id="AWET01000044">
    <property type="protein sequence ID" value="ERJ99106.1"/>
    <property type="molecule type" value="Genomic_DNA"/>
</dbReference>
<dbReference type="RefSeq" id="WP_021584562.1">
    <property type="nucleotide sequence ID" value="NZ_AWET01000044.1"/>
</dbReference>
<keyword evidence="2 6" id="KW-0489">Methyltransferase</keyword>
<dbReference type="PROSITE" id="PS00092">
    <property type="entry name" value="N6_MTASE"/>
    <property type="match status" value="1"/>
</dbReference>
<evidence type="ECO:0000313" key="6">
    <source>
        <dbReference type="EMBL" id="ERJ99106.1"/>
    </source>
</evidence>
<comment type="catalytic activity">
    <reaction evidence="5">
        <text>a 2'-deoxyadenosine in DNA + S-adenosyl-L-methionine = an N(6)-methyl-2'-deoxyadenosine in DNA + S-adenosyl-L-homocysteine + H(+)</text>
        <dbReference type="Rhea" id="RHEA:15197"/>
        <dbReference type="Rhea" id="RHEA-COMP:12418"/>
        <dbReference type="Rhea" id="RHEA-COMP:12419"/>
        <dbReference type="ChEBI" id="CHEBI:15378"/>
        <dbReference type="ChEBI" id="CHEBI:57856"/>
        <dbReference type="ChEBI" id="CHEBI:59789"/>
        <dbReference type="ChEBI" id="CHEBI:90615"/>
        <dbReference type="ChEBI" id="CHEBI:90616"/>
        <dbReference type="EC" id="2.1.1.72"/>
    </reaction>
</comment>
<accession>U2KKW9</accession>
<dbReference type="EC" id="2.1.1.72" evidence="1"/>
<dbReference type="GO" id="GO:0003676">
    <property type="term" value="F:nucleic acid binding"/>
    <property type="evidence" value="ECO:0007669"/>
    <property type="project" value="InterPro"/>
</dbReference>
<evidence type="ECO:0000256" key="2">
    <source>
        <dbReference type="ARBA" id="ARBA00022603"/>
    </source>
</evidence>
<organism evidence="6 7">
    <name type="scientific">Hoylesella pleuritidis F0068</name>
    <dbReference type="NCBI Taxonomy" id="1081904"/>
    <lineage>
        <taxon>Bacteria</taxon>
        <taxon>Pseudomonadati</taxon>
        <taxon>Bacteroidota</taxon>
        <taxon>Bacteroidia</taxon>
        <taxon>Bacteroidales</taxon>
        <taxon>Prevotellaceae</taxon>
        <taxon>Hoylesella</taxon>
    </lineage>
</organism>
<dbReference type="GO" id="GO:0009007">
    <property type="term" value="F:site-specific DNA-methyltransferase (adenine-specific) activity"/>
    <property type="evidence" value="ECO:0007669"/>
    <property type="project" value="UniProtKB-EC"/>
</dbReference>
<dbReference type="PRINTS" id="PR00505">
    <property type="entry name" value="D12N6MTFRASE"/>
</dbReference>
<dbReference type="GO" id="GO:0032259">
    <property type="term" value="P:methylation"/>
    <property type="evidence" value="ECO:0007669"/>
    <property type="project" value="UniProtKB-KW"/>
</dbReference>
<dbReference type="Pfam" id="PF02086">
    <property type="entry name" value="MethyltransfD12"/>
    <property type="match status" value="1"/>
</dbReference>
<gene>
    <name evidence="6" type="ORF">HMPREF1218_1259</name>
</gene>
<evidence type="ECO:0000313" key="7">
    <source>
        <dbReference type="Proteomes" id="UP000016600"/>
    </source>
</evidence>
<dbReference type="InterPro" id="IPR012327">
    <property type="entry name" value="MeTrfase_D12"/>
</dbReference>
<dbReference type="InterPro" id="IPR002052">
    <property type="entry name" value="DNA_methylase_N6_adenine_CS"/>
</dbReference>
<dbReference type="AlphaFoldDB" id="U2KKW9"/>
<keyword evidence="7" id="KW-1185">Reference proteome</keyword>
<dbReference type="PATRIC" id="fig|1081904.3.peg.2038"/>
<evidence type="ECO:0000256" key="1">
    <source>
        <dbReference type="ARBA" id="ARBA00011900"/>
    </source>
</evidence>
<evidence type="ECO:0000256" key="5">
    <source>
        <dbReference type="ARBA" id="ARBA00047942"/>
    </source>
</evidence>
<keyword evidence="4" id="KW-0949">S-adenosyl-L-methionine</keyword>
<proteinExistence type="predicted"/>
<reference evidence="6 7" key="1">
    <citation type="submission" date="2013-08" db="EMBL/GenBank/DDBJ databases">
        <authorList>
            <person name="Durkin A.S."/>
            <person name="Haft D.R."/>
            <person name="McCorrison J."/>
            <person name="Torralba M."/>
            <person name="Gillis M."/>
            <person name="Haft D.H."/>
            <person name="Methe B."/>
            <person name="Sutton G."/>
            <person name="Nelson K.E."/>
        </authorList>
    </citation>
    <scope>NUCLEOTIDE SEQUENCE [LARGE SCALE GENOMIC DNA]</scope>
    <source>
        <strain evidence="6 7">F0068</strain>
    </source>
</reference>
<dbReference type="SUPFAM" id="SSF53335">
    <property type="entry name" value="S-adenosyl-L-methionine-dependent methyltransferases"/>
    <property type="match status" value="1"/>
</dbReference>
<dbReference type="GO" id="GO:0009307">
    <property type="term" value="P:DNA restriction-modification system"/>
    <property type="evidence" value="ECO:0007669"/>
    <property type="project" value="InterPro"/>
</dbReference>
<keyword evidence="3 6" id="KW-0808">Transferase</keyword>
<name>U2KKW9_9BACT</name>
<sequence length="359" mass="41625">MNYIGSKFSLLNFLYESISKVVGDLHEGLVFADMFAGAGSVGKFFKKKGCKIIANDIQYYSYVLNRQYIGNNCVLLFRGLEDEIPVLRNVMFDEDRAKIVCQFLDGLPATKGFLYENYCKGSHSENENYRLYFSDMNGGRCDSIRIKIEEWYSKGLIYQDEYFFLLATLIENIDKVANTASVYGAFLKKLKTAARRPLVMRPTETILNQFENRVYNCDANDLICDITADILYLDPPYNQRQYGANYHLLETIARYDNPELKGKTGMRDYHLQKSEYCSRSKVASAFERLIDQAKAKYIFLSYNNEGLMSIDTIRSIMSKRGFYGCFERRYNRFRADAPSEKRQIKADSTVEFLHYVIID</sequence>
<dbReference type="InterPro" id="IPR029063">
    <property type="entry name" value="SAM-dependent_MTases_sf"/>
</dbReference>
<comment type="caution">
    <text evidence="6">The sequence shown here is derived from an EMBL/GenBank/DDBJ whole genome shotgun (WGS) entry which is preliminary data.</text>
</comment>
<dbReference type="Proteomes" id="UP000016600">
    <property type="component" value="Unassembled WGS sequence"/>
</dbReference>
<evidence type="ECO:0000256" key="3">
    <source>
        <dbReference type="ARBA" id="ARBA00022679"/>
    </source>
</evidence>
<evidence type="ECO:0000256" key="4">
    <source>
        <dbReference type="ARBA" id="ARBA00022691"/>
    </source>
</evidence>
<protein>
    <recommendedName>
        <fullName evidence="1">site-specific DNA-methyltransferase (adenine-specific)</fullName>
        <ecNumber evidence="1">2.1.1.72</ecNumber>
    </recommendedName>
</protein>